<dbReference type="Proteomes" id="UP000005835">
    <property type="component" value="Unassembled WGS sequence"/>
</dbReference>
<dbReference type="GO" id="GO:0005886">
    <property type="term" value="C:plasma membrane"/>
    <property type="evidence" value="ECO:0007669"/>
    <property type="project" value="UniProtKB-SubCell"/>
</dbReference>
<evidence type="ECO:0000256" key="3">
    <source>
        <dbReference type="ARBA" id="ARBA00022475"/>
    </source>
</evidence>
<feature type="domain" description="Mechanosensitive ion channel transmembrane helices 2/3" evidence="10">
    <location>
        <begin position="252"/>
        <end position="292"/>
    </location>
</feature>
<dbReference type="InterPro" id="IPR006685">
    <property type="entry name" value="MscS_channel_2nd"/>
</dbReference>
<reference evidence="11 12" key="1">
    <citation type="submission" date="2012-05" db="EMBL/GenBank/DDBJ databases">
        <title>The Genome Sequence of Sutterella wadsworthensis 2_1_59BFAA.</title>
        <authorList>
            <consortium name="The Broad Institute Genome Sequencing Platform"/>
            <person name="Earl A."/>
            <person name="Ward D."/>
            <person name="Feldgarden M."/>
            <person name="Gevers D."/>
            <person name="Daigneault M."/>
            <person name="Strauss J."/>
            <person name="Allen-Vercoe E."/>
            <person name="Walker B."/>
            <person name="Young S.K."/>
            <person name="Zeng Q."/>
            <person name="Gargeya S."/>
            <person name="Fitzgerald M."/>
            <person name="Haas B."/>
            <person name="Abouelleil A."/>
            <person name="Alvarado L."/>
            <person name="Arachchi H.M."/>
            <person name="Berlin A.M."/>
            <person name="Chapman S.B."/>
            <person name="Goldberg J."/>
            <person name="Griggs A."/>
            <person name="Gujja S."/>
            <person name="Hansen M."/>
            <person name="Howarth C."/>
            <person name="Imamovic A."/>
            <person name="Larimer J."/>
            <person name="McCowen C."/>
            <person name="Montmayeur A."/>
            <person name="Murphy C."/>
            <person name="Neiman D."/>
            <person name="Pearson M."/>
            <person name="Priest M."/>
            <person name="Roberts A."/>
            <person name="Saif S."/>
            <person name="Shea T."/>
            <person name="Sisk P."/>
            <person name="Sykes S."/>
            <person name="Wortman J."/>
            <person name="Nusbaum C."/>
            <person name="Birren B."/>
        </authorList>
    </citation>
    <scope>NUCLEOTIDE SEQUENCE [LARGE SCALE GENOMIC DNA]</scope>
    <source>
        <strain evidence="11 12">2_1_59BFAA</strain>
    </source>
</reference>
<comment type="caution">
    <text evidence="11">The sequence shown here is derived from an EMBL/GenBank/DDBJ whole genome shotgun (WGS) entry which is preliminary data.</text>
</comment>
<dbReference type="PANTHER" id="PTHR30347">
    <property type="entry name" value="POTASSIUM CHANNEL RELATED"/>
    <property type="match status" value="1"/>
</dbReference>
<evidence type="ECO:0000259" key="10">
    <source>
        <dbReference type="Pfam" id="PF21088"/>
    </source>
</evidence>
<proteinExistence type="inferred from homology"/>
<dbReference type="SUPFAM" id="SSF82861">
    <property type="entry name" value="Mechanosensitive channel protein MscS (YggB), transmembrane region"/>
    <property type="match status" value="1"/>
</dbReference>
<keyword evidence="4 7" id="KW-0812">Transmembrane</keyword>
<feature type="transmembrane region" description="Helical" evidence="7">
    <location>
        <begin position="165"/>
        <end position="186"/>
    </location>
</feature>
<dbReference type="RefSeq" id="WP_005433532.1">
    <property type="nucleotide sequence ID" value="NZ_JH815513.1"/>
</dbReference>
<comment type="similarity">
    <text evidence="2">Belongs to the MscS (TC 1.A.23) family.</text>
</comment>
<evidence type="ECO:0000256" key="6">
    <source>
        <dbReference type="ARBA" id="ARBA00023136"/>
    </source>
</evidence>
<feature type="transmembrane region" description="Helical" evidence="7">
    <location>
        <begin position="50"/>
        <end position="67"/>
    </location>
</feature>
<dbReference type="Gene3D" id="3.30.70.100">
    <property type="match status" value="1"/>
</dbReference>
<dbReference type="PATRIC" id="fig|742823.3.peg.350"/>
<evidence type="ECO:0008006" key="13">
    <source>
        <dbReference type="Google" id="ProtNLM"/>
    </source>
</evidence>
<evidence type="ECO:0000256" key="2">
    <source>
        <dbReference type="ARBA" id="ARBA00008017"/>
    </source>
</evidence>
<dbReference type="AlphaFoldDB" id="K1JK98"/>
<dbReference type="Pfam" id="PF00924">
    <property type="entry name" value="MS_channel_2nd"/>
    <property type="match status" value="1"/>
</dbReference>
<dbReference type="Pfam" id="PF21088">
    <property type="entry name" value="MS_channel_1st"/>
    <property type="match status" value="1"/>
</dbReference>
<dbReference type="EMBL" id="ADMG01000010">
    <property type="protein sequence ID" value="EKB32060.1"/>
    <property type="molecule type" value="Genomic_DNA"/>
</dbReference>
<dbReference type="InterPro" id="IPR049142">
    <property type="entry name" value="MS_channel_1st"/>
</dbReference>
<dbReference type="SUPFAM" id="SSF82689">
    <property type="entry name" value="Mechanosensitive channel protein MscS (YggB), C-terminal domain"/>
    <property type="match status" value="1"/>
</dbReference>
<gene>
    <name evidence="11" type="ORF">HMPREF9465_00354</name>
</gene>
<dbReference type="SUPFAM" id="SSF50182">
    <property type="entry name" value="Sm-like ribonucleoproteins"/>
    <property type="match status" value="1"/>
</dbReference>
<keyword evidence="3" id="KW-1003">Cell membrane</keyword>
<comment type="subcellular location">
    <subcellularLocation>
        <location evidence="1">Cell membrane</location>
        <topology evidence="1">Multi-pass membrane protein</topology>
    </subcellularLocation>
</comment>
<sequence length="478" mass="51947">MTQPVTPDLTNAGMDVTELAVGAKDVIASTAERFTSVIEGLLQHLSLENVLMQIAAVFVSMAIGYVISRRINTLVDRVLPGEDVRGLGAYARRALVAFTHNVSFSFISGSLLALIVYCIVKIFEFAPQSMVIARVCYNILYAFALLSLLMAFLQGGIGLRMITPGVRRIVTIIFWVMAVLQFFGILTDIIQYLDTTVIPIGGGSMTVWKLLVAIVSVLLTLGVANWLASLVNQMVEGLENMSENIKVVLKRVVTVIFMVLAVIIALGTVGIDLTILSVFGGAVGVGLGFGLQKIASNYISGFIILLDKSIKIGDLVTVGGFKGRVTEINTRFTVVRNNDGVENIVPNESFVTSAVLNHSYTESTSVQYIDISVAYDADVERALAIMLEEGMRARPRIDTGRRGWAYLDTFGDSGINLRLGFWVKDPVNGVAGLKTAISLAILKRFAEEGIEVPYNQLEVNLRKVDVGEIPVRMKVQSS</sequence>
<evidence type="ECO:0000313" key="12">
    <source>
        <dbReference type="Proteomes" id="UP000005835"/>
    </source>
</evidence>
<dbReference type="InterPro" id="IPR049278">
    <property type="entry name" value="MS_channel_C"/>
</dbReference>
<dbReference type="Gene3D" id="1.10.287.1260">
    <property type="match status" value="1"/>
</dbReference>
<feature type="domain" description="Mechanosensitive ion channel MscS" evidence="8">
    <location>
        <begin position="294"/>
        <end position="359"/>
    </location>
</feature>
<feature type="transmembrane region" description="Helical" evidence="7">
    <location>
        <begin position="102"/>
        <end position="123"/>
    </location>
</feature>
<feature type="domain" description="Mechanosensitive ion channel MscS C-terminal" evidence="9">
    <location>
        <begin position="369"/>
        <end position="451"/>
    </location>
</feature>
<dbReference type="InterPro" id="IPR011014">
    <property type="entry name" value="MscS_channel_TM-2"/>
</dbReference>
<dbReference type="GO" id="GO:0008381">
    <property type="term" value="F:mechanosensitive monoatomic ion channel activity"/>
    <property type="evidence" value="ECO:0007669"/>
    <property type="project" value="UniProtKB-ARBA"/>
</dbReference>
<name>K1JK98_9BURK</name>
<dbReference type="InterPro" id="IPR023408">
    <property type="entry name" value="MscS_beta-dom_sf"/>
</dbReference>
<keyword evidence="6 7" id="KW-0472">Membrane</keyword>
<feature type="transmembrane region" description="Helical" evidence="7">
    <location>
        <begin position="273"/>
        <end position="291"/>
    </location>
</feature>
<dbReference type="STRING" id="742823.HMPREF9465_00354"/>
<keyword evidence="12" id="KW-1185">Reference proteome</keyword>
<dbReference type="InterPro" id="IPR010920">
    <property type="entry name" value="LSM_dom_sf"/>
</dbReference>
<dbReference type="eggNOG" id="COG3264">
    <property type="taxonomic scope" value="Bacteria"/>
</dbReference>
<evidence type="ECO:0000256" key="1">
    <source>
        <dbReference type="ARBA" id="ARBA00004651"/>
    </source>
</evidence>
<accession>K1JK98</accession>
<evidence type="ECO:0000256" key="7">
    <source>
        <dbReference type="SAM" id="Phobius"/>
    </source>
</evidence>
<evidence type="ECO:0000256" key="4">
    <source>
        <dbReference type="ARBA" id="ARBA00022692"/>
    </source>
</evidence>
<feature type="transmembrane region" description="Helical" evidence="7">
    <location>
        <begin position="129"/>
        <end position="153"/>
    </location>
</feature>
<organism evidence="11 12">
    <name type="scientific">Sutterella wadsworthensis 2_1_59BFAA</name>
    <dbReference type="NCBI Taxonomy" id="742823"/>
    <lineage>
        <taxon>Bacteria</taxon>
        <taxon>Pseudomonadati</taxon>
        <taxon>Pseudomonadota</taxon>
        <taxon>Betaproteobacteria</taxon>
        <taxon>Burkholderiales</taxon>
        <taxon>Sutterellaceae</taxon>
        <taxon>Sutterella</taxon>
    </lineage>
</organism>
<feature type="transmembrane region" description="Helical" evidence="7">
    <location>
        <begin position="206"/>
        <end position="227"/>
    </location>
</feature>
<dbReference type="InterPro" id="IPR011066">
    <property type="entry name" value="MscS_channel_C_sf"/>
</dbReference>
<dbReference type="Gene3D" id="2.30.30.60">
    <property type="match status" value="1"/>
</dbReference>
<dbReference type="InterPro" id="IPR052702">
    <property type="entry name" value="MscS-like_channel"/>
</dbReference>
<dbReference type="PANTHER" id="PTHR30347:SF1">
    <property type="entry name" value="MECHANOSENSITIVE CHANNEL MSCK"/>
    <property type="match status" value="1"/>
</dbReference>
<protein>
    <recommendedName>
        <fullName evidence="13">Mechanosensitive ion channel</fullName>
    </recommendedName>
</protein>
<evidence type="ECO:0000259" key="8">
    <source>
        <dbReference type="Pfam" id="PF00924"/>
    </source>
</evidence>
<evidence type="ECO:0000256" key="5">
    <source>
        <dbReference type="ARBA" id="ARBA00022989"/>
    </source>
</evidence>
<feature type="transmembrane region" description="Helical" evidence="7">
    <location>
        <begin position="248"/>
        <end position="267"/>
    </location>
</feature>
<evidence type="ECO:0000259" key="9">
    <source>
        <dbReference type="Pfam" id="PF21082"/>
    </source>
</evidence>
<dbReference type="Pfam" id="PF21082">
    <property type="entry name" value="MS_channel_3rd"/>
    <property type="match status" value="1"/>
</dbReference>
<keyword evidence="5 7" id="KW-1133">Transmembrane helix</keyword>
<evidence type="ECO:0000313" key="11">
    <source>
        <dbReference type="EMBL" id="EKB32060.1"/>
    </source>
</evidence>
<dbReference type="HOGENOM" id="CLU_037945_9_1_4"/>